<dbReference type="Proteomes" id="UP000295632">
    <property type="component" value="Unassembled WGS sequence"/>
</dbReference>
<dbReference type="Pfam" id="PF02682">
    <property type="entry name" value="CT_C_D"/>
    <property type="match status" value="1"/>
</dbReference>
<evidence type="ECO:0000256" key="3">
    <source>
        <dbReference type="ARBA" id="ARBA00022840"/>
    </source>
</evidence>
<dbReference type="AlphaFoldDB" id="A0A4R6TZJ4"/>
<dbReference type="RefSeq" id="WP_166639288.1">
    <property type="nucleotide sequence ID" value="NZ_SNYJ01000009.1"/>
</dbReference>
<evidence type="ECO:0000313" key="6">
    <source>
        <dbReference type="Proteomes" id="UP000295632"/>
    </source>
</evidence>
<protein>
    <submittedName>
        <fullName evidence="5">KipI family sensor histidine kinase inhibitor</fullName>
    </submittedName>
</protein>
<evidence type="ECO:0000259" key="4">
    <source>
        <dbReference type="SMART" id="SM00796"/>
    </source>
</evidence>
<reference evidence="5 6" key="1">
    <citation type="submission" date="2019-03" db="EMBL/GenBank/DDBJ databases">
        <title>Genomic Encyclopedia of Type Strains, Phase IV (KMG-IV): sequencing the most valuable type-strain genomes for metagenomic binning, comparative biology and taxonomic classification.</title>
        <authorList>
            <person name="Goeker M."/>
        </authorList>
    </citation>
    <scope>NUCLEOTIDE SEQUENCE [LARGE SCALE GENOMIC DNA]</scope>
    <source>
        <strain evidence="5 6">DSM 28697</strain>
    </source>
</reference>
<evidence type="ECO:0000313" key="5">
    <source>
        <dbReference type="EMBL" id="TDQ38786.1"/>
    </source>
</evidence>
<keyword evidence="2" id="KW-0378">Hydrolase</keyword>
<dbReference type="SMART" id="SM00796">
    <property type="entry name" value="AHS1"/>
    <property type="match status" value="1"/>
</dbReference>
<dbReference type="SUPFAM" id="SSF160467">
    <property type="entry name" value="PH0987 N-terminal domain-like"/>
    <property type="match status" value="1"/>
</dbReference>
<dbReference type="InterPro" id="IPR003833">
    <property type="entry name" value="CT_C_D"/>
</dbReference>
<dbReference type="EMBL" id="SNYJ01000009">
    <property type="protein sequence ID" value="TDQ38786.1"/>
    <property type="molecule type" value="Genomic_DNA"/>
</dbReference>
<name>A0A4R6TZJ4_9BACI</name>
<dbReference type="GO" id="GO:0005524">
    <property type="term" value="F:ATP binding"/>
    <property type="evidence" value="ECO:0007669"/>
    <property type="project" value="UniProtKB-KW"/>
</dbReference>
<comment type="caution">
    <text evidence="5">The sequence shown here is derived from an EMBL/GenBank/DDBJ whole genome shotgun (WGS) entry which is preliminary data.</text>
</comment>
<evidence type="ECO:0000256" key="2">
    <source>
        <dbReference type="ARBA" id="ARBA00022801"/>
    </source>
</evidence>
<dbReference type="PANTHER" id="PTHR34698">
    <property type="entry name" value="5-OXOPROLINASE SUBUNIT B"/>
    <property type="match status" value="1"/>
</dbReference>
<dbReference type="GO" id="GO:0016787">
    <property type="term" value="F:hydrolase activity"/>
    <property type="evidence" value="ECO:0007669"/>
    <property type="project" value="UniProtKB-KW"/>
</dbReference>
<dbReference type="NCBIfam" id="TIGR00370">
    <property type="entry name" value="5-oxoprolinase subunit PxpB"/>
    <property type="match status" value="1"/>
</dbReference>
<dbReference type="PANTHER" id="PTHR34698:SF2">
    <property type="entry name" value="5-OXOPROLINASE SUBUNIT B"/>
    <property type="match status" value="1"/>
</dbReference>
<dbReference type="InterPro" id="IPR029000">
    <property type="entry name" value="Cyclophilin-like_dom_sf"/>
</dbReference>
<organism evidence="5 6">
    <name type="scientific">Aureibacillus halotolerans</name>
    <dbReference type="NCBI Taxonomy" id="1508390"/>
    <lineage>
        <taxon>Bacteria</taxon>
        <taxon>Bacillati</taxon>
        <taxon>Bacillota</taxon>
        <taxon>Bacilli</taxon>
        <taxon>Bacillales</taxon>
        <taxon>Bacillaceae</taxon>
        <taxon>Aureibacillus</taxon>
    </lineage>
</organism>
<dbReference type="Gene3D" id="2.40.100.10">
    <property type="entry name" value="Cyclophilin-like"/>
    <property type="match status" value="1"/>
</dbReference>
<keyword evidence="6" id="KW-1185">Reference proteome</keyword>
<dbReference type="SUPFAM" id="SSF50891">
    <property type="entry name" value="Cyclophilin-like"/>
    <property type="match status" value="1"/>
</dbReference>
<keyword evidence="1" id="KW-0547">Nucleotide-binding</keyword>
<accession>A0A4R6TZJ4</accession>
<dbReference type="Gene3D" id="3.30.1360.40">
    <property type="match status" value="1"/>
</dbReference>
<sequence>MKTQPILLQPDGDHSLLLTVREKDTETRFQLLQALASTLRNQPLAGLQEIVSGYDTLMIHYDASFLSYEEIAHDVNAFTETMMHSMPGPSQRGKHVDIPVLYGGDNGPDLAHVAFYASLSPKEVIELHTAPLYQVRFIGFLPGFPYVDGLPPELHVPRHETPRPSVSPGSVGIGGAQTGIYPLESPGGWNIIGQTALPLFSPSLPVPFPLNAGDTLSFVSIDEKLHNILLTSQDPWSTFVDYVEKGVYDIGYSKNN</sequence>
<dbReference type="InterPro" id="IPR010016">
    <property type="entry name" value="PxpB"/>
</dbReference>
<evidence type="ECO:0000256" key="1">
    <source>
        <dbReference type="ARBA" id="ARBA00022741"/>
    </source>
</evidence>
<keyword evidence="3" id="KW-0067">ATP-binding</keyword>
<gene>
    <name evidence="5" type="ORF">EV213_109155</name>
</gene>
<proteinExistence type="predicted"/>
<feature type="domain" description="Carboxyltransferase" evidence="4">
    <location>
        <begin position="6"/>
        <end position="210"/>
    </location>
</feature>